<evidence type="ECO:0000256" key="4">
    <source>
        <dbReference type="PROSITE-ProRule" id="PRU00409"/>
    </source>
</evidence>
<keyword evidence="2 4" id="KW-0547">Nucleotide-binding</keyword>
<evidence type="ECO:0000256" key="1">
    <source>
        <dbReference type="ARBA" id="ARBA00022598"/>
    </source>
</evidence>
<evidence type="ECO:0000259" key="5">
    <source>
        <dbReference type="PROSITE" id="PS50975"/>
    </source>
</evidence>
<dbReference type="SUPFAM" id="SSF56059">
    <property type="entry name" value="Glutathione synthetase ATP-binding domain-like"/>
    <property type="match status" value="1"/>
</dbReference>
<dbReference type="InterPro" id="IPR052032">
    <property type="entry name" value="ATP-dep_AA_Ligase"/>
</dbReference>
<dbReference type="PROSITE" id="PS50975">
    <property type="entry name" value="ATP_GRASP"/>
    <property type="match status" value="1"/>
</dbReference>
<evidence type="ECO:0000313" key="7">
    <source>
        <dbReference type="Proteomes" id="UP000199202"/>
    </source>
</evidence>
<dbReference type="PANTHER" id="PTHR43585:SF2">
    <property type="entry name" value="ATP-GRASP ENZYME FSQD"/>
    <property type="match status" value="1"/>
</dbReference>
<dbReference type="OrthoDB" id="9803907at2"/>
<organism evidence="6 7">
    <name type="scientific">Nonomuraea jiangxiensis</name>
    <dbReference type="NCBI Taxonomy" id="633440"/>
    <lineage>
        <taxon>Bacteria</taxon>
        <taxon>Bacillati</taxon>
        <taxon>Actinomycetota</taxon>
        <taxon>Actinomycetes</taxon>
        <taxon>Streptosporangiales</taxon>
        <taxon>Streptosporangiaceae</taxon>
        <taxon>Nonomuraea</taxon>
    </lineage>
</organism>
<dbReference type="InterPro" id="IPR013815">
    <property type="entry name" value="ATP_grasp_subdomain_1"/>
</dbReference>
<keyword evidence="1" id="KW-0436">Ligase</keyword>
<dbReference type="Gene3D" id="3.30.470.20">
    <property type="entry name" value="ATP-grasp fold, B domain"/>
    <property type="match status" value="1"/>
</dbReference>
<dbReference type="GO" id="GO:0046872">
    <property type="term" value="F:metal ion binding"/>
    <property type="evidence" value="ECO:0007669"/>
    <property type="project" value="InterPro"/>
</dbReference>
<reference evidence="6 7" key="1">
    <citation type="submission" date="2016-10" db="EMBL/GenBank/DDBJ databases">
        <authorList>
            <person name="de Groot N.N."/>
        </authorList>
    </citation>
    <scope>NUCLEOTIDE SEQUENCE [LARGE SCALE GENOMIC DNA]</scope>
    <source>
        <strain evidence="6 7">CGMCC 4.6533</strain>
    </source>
</reference>
<evidence type="ECO:0000256" key="3">
    <source>
        <dbReference type="ARBA" id="ARBA00022840"/>
    </source>
</evidence>
<gene>
    <name evidence="6" type="ORF">SAMN05421869_104445</name>
</gene>
<proteinExistence type="predicted"/>
<dbReference type="Proteomes" id="UP000199202">
    <property type="component" value="Unassembled WGS sequence"/>
</dbReference>
<dbReference type="AlphaFoldDB" id="A0A1G8IC49"/>
<sequence>MNGRPHVVVINRWQARYAEYERYLDHDRNAVTYVTTRVGAGPVPDGAAEVVVVEATDDLATVAAEVGRLARRHGAPAGVVALKEDDLLVAAALREEWGCPGPTRAELIPFRDKLVMARAVAAAGVAVPAFAPAPDVGAVVAFAERHGWPVVVKPRAGAASEGVAVASGPEDVELPADAMVQVFDPGRIYHVDGVFDGTGLAVWRAARYLNTCLAFRSGTTLGAVQEDDPEVLSRVGRFAERALRALSAKPVVFHLELFVDAERCAFLEVGARVGGGEIPFLWREVHGYDLMEAAFRLSLGQDPPVPPLNRAGGPVAGELLTPAPAQRPCRIVEATPMLGRVPGLYAEVLLRPGEVLPAADSYYEHVGGRFRFRGPTSAAVEEAIMTVARGFRVGATALSEAVAR</sequence>
<dbReference type="GO" id="GO:0016874">
    <property type="term" value="F:ligase activity"/>
    <property type="evidence" value="ECO:0007669"/>
    <property type="project" value="UniProtKB-KW"/>
</dbReference>
<dbReference type="Gene3D" id="3.40.50.20">
    <property type="match status" value="1"/>
</dbReference>
<accession>A0A1G8IC49</accession>
<dbReference type="EMBL" id="FNDJ01000004">
    <property type="protein sequence ID" value="SDI16515.1"/>
    <property type="molecule type" value="Genomic_DNA"/>
</dbReference>
<name>A0A1G8IC49_9ACTN</name>
<feature type="domain" description="ATP-grasp" evidence="5">
    <location>
        <begin position="117"/>
        <end position="299"/>
    </location>
</feature>
<dbReference type="InterPro" id="IPR011761">
    <property type="entry name" value="ATP-grasp"/>
</dbReference>
<evidence type="ECO:0000256" key="2">
    <source>
        <dbReference type="ARBA" id="ARBA00022741"/>
    </source>
</evidence>
<protein>
    <recommendedName>
        <fullName evidence="5">ATP-grasp domain-containing protein</fullName>
    </recommendedName>
</protein>
<dbReference type="Gene3D" id="3.30.1490.20">
    <property type="entry name" value="ATP-grasp fold, A domain"/>
    <property type="match status" value="1"/>
</dbReference>
<keyword evidence="3 4" id="KW-0067">ATP-binding</keyword>
<dbReference type="PANTHER" id="PTHR43585">
    <property type="entry name" value="FUMIPYRROLE BIOSYNTHESIS PROTEIN C"/>
    <property type="match status" value="1"/>
</dbReference>
<evidence type="ECO:0000313" key="6">
    <source>
        <dbReference type="EMBL" id="SDI16515.1"/>
    </source>
</evidence>
<dbReference type="RefSeq" id="WP_090930904.1">
    <property type="nucleotide sequence ID" value="NZ_FNDJ01000004.1"/>
</dbReference>
<keyword evidence="7" id="KW-1185">Reference proteome</keyword>
<dbReference type="STRING" id="633440.SAMN05421869_104445"/>
<dbReference type="GO" id="GO:0005524">
    <property type="term" value="F:ATP binding"/>
    <property type="evidence" value="ECO:0007669"/>
    <property type="project" value="UniProtKB-UniRule"/>
</dbReference>